<sequence>MADKTIFNDHLNTNPKTNLRLWVAFQMMKGAGWAGGVFFGTLLLIGFFRVVGRMLPIDENPAPAPNITGALETGIELIKHLV</sequence>
<dbReference type="EMBL" id="QRBG01000025">
    <property type="protein sequence ID" value="RDS94538.1"/>
    <property type="molecule type" value="Genomic_DNA"/>
</dbReference>
<organism evidence="2">
    <name type="scientific">Cereibacter sphaeroides f. sp. denitrificans</name>
    <dbReference type="NCBI Taxonomy" id="39723"/>
    <lineage>
        <taxon>Bacteria</taxon>
        <taxon>Pseudomonadati</taxon>
        <taxon>Pseudomonadota</taxon>
        <taxon>Alphaproteobacteria</taxon>
        <taxon>Rhodobacterales</taxon>
        <taxon>Paracoccaceae</taxon>
        <taxon>Cereibacter</taxon>
    </lineage>
</organism>
<evidence type="ECO:0000313" key="2">
    <source>
        <dbReference type="EMBL" id="RDS94538.1"/>
    </source>
</evidence>
<comment type="caution">
    <text evidence="2">The sequence shown here is derived from an EMBL/GenBank/DDBJ whole genome shotgun (WGS) entry which is preliminary data.</text>
</comment>
<proteinExistence type="predicted"/>
<gene>
    <name evidence="2" type="ORF">DWF04_18710</name>
</gene>
<keyword evidence="1" id="KW-0812">Transmembrane</keyword>
<protein>
    <submittedName>
        <fullName evidence="2">Uncharacterized protein</fullName>
    </submittedName>
</protein>
<feature type="transmembrane region" description="Helical" evidence="1">
    <location>
        <begin position="31"/>
        <end position="51"/>
    </location>
</feature>
<reference evidence="2" key="1">
    <citation type="submission" date="2018-07" db="EMBL/GenBank/DDBJ databases">
        <title>Draft genome sequence of Rhodobacter sphaeroides f. sp. denitrificans strain IL106.</title>
        <authorList>
            <person name="Rayyan A."/>
            <person name="Meyer T.E."/>
            <person name="Kyndt J.A."/>
        </authorList>
    </citation>
    <scope>NUCLEOTIDE SEQUENCE</scope>
    <source>
        <strain evidence="2">IL106</strain>
    </source>
</reference>
<dbReference type="AlphaFoldDB" id="A0ABF7PLR4"/>
<name>A0ABF7PLR4_CERSP</name>
<dbReference type="Gene3D" id="1.20.5.920">
    <property type="entry name" value="rhodobacter sphaeroides pufx membrane protein"/>
    <property type="match status" value="1"/>
</dbReference>
<evidence type="ECO:0000256" key="1">
    <source>
        <dbReference type="SAM" id="Phobius"/>
    </source>
</evidence>
<accession>A0ABF7PLR4</accession>
<keyword evidence="1" id="KW-0472">Membrane</keyword>
<dbReference type="InterPro" id="IPR020169">
    <property type="entry name" value="Intrinsic_membrane_PufX"/>
</dbReference>
<keyword evidence="1" id="KW-1133">Transmembrane helix</keyword>
<dbReference type="Pfam" id="PF11511">
    <property type="entry name" value="RhodobacterPufX"/>
    <property type="match status" value="1"/>
</dbReference>